<name>A0AAN8GND5_9TELE</name>
<protein>
    <submittedName>
        <fullName evidence="1">Uncharacterized protein</fullName>
    </submittedName>
</protein>
<dbReference type="AlphaFoldDB" id="A0AAN8GND5"/>
<evidence type="ECO:0000313" key="2">
    <source>
        <dbReference type="Proteomes" id="UP001335648"/>
    </source>
</evidence>
<dbReference type="EMBL" id="JAULUE010002060">
    <property type="protein sequence ID" value="KAK5885651.1"/>
    <property type="molecule type" value="Genomic_DNA"/>
</dbReference>
<sequence>MCFLLQAHPAVCRFPSTRYRGFAWSSPCGLSLPSPLRGSHGAHPAVCRFPSTRYRGFAWSSPCGLSLPQHALQRVRMELTLRSVASPARATEGSHGAHPAVCRFPSTRYRGFAWSSPCGLSLPQHALQRVRMELN</sequence>
<dbReference type="Proteomes" id="UP001335648">
    <property type="component" value="Unassembled WGS sequence"/>
</dbReference>
<comment type="caution">
    <text evidence="1">The sequence shown here is derived from an EMBL/GenBank/DDBJ whole genome shotgun (WGS) entry which is preliminary data.</text>
</comment>
<proteinExistence type="predicted"/>
<organism evidence="1 2">
    <name type="scientific">Champsocephalus esox</name>
    <name type="common">pike icefish</name>
    <dbReference type="NCBI Taxonomy" id="159716"/>
    <lineage>
        <taxon>Eukaryota</taxon>
        <taxon>Metazoa</taxon>
        <taxon>Chordata</taxon>
        <taxon>Craniata</taxon>
        <taxon>Vertebrata</taxon>
        <taxon>Euteleostomi</taxon>
        <taxon>Actinopterygii</taxon>
        <taxon>Neopterygii</taxon>
        <taxon>Teleostei</taxon>
        <taxon>Neoteleostei</taxon>
        <taxon>Acanthomorphata</taxon>
        <taxon>Eupercaria</taxon>
        <taxon>Perciformes</taxon>
        <taxon>Notothenioidei</taxon>
        <taxon>Channichthyidae</taxon>
        <taxon>Champsocephalus</taxon>
    </lineage>
</organism>
<evidence type="ECO:0000313" key="1">
    <source>
        <dbReference type="EMBL" id="KAK5885651.1"/>
    </source>
</evidence>
<accession>A0AAN8GND5</accession>
<keyword evidence="2" id="KW-1185">Reference proteome</keyword>
<gene>
    <name evidence="1" type="ORF">CesoFtcFv8_019345</name>
</gene>
<reference evidence="1 2" key="1">
    <citation type="journal article" date="2023" name="Mol. Biol. Evol.">
        <title>Genomics of Secondarily Temperate Adaptation in the Only Non-Antarctic Icefish.</title>
        <authorList>
            <person name="Rivera-Colon A.G."/>
            <person name="Rayamajhi N."/>
            <person name="Minhas B.F."/>
            <person name="Madrigal G."/>
            <person name="Bilyk K.T."/>
            <person name="Yoon V."/>
            <person name="Hune M."/>
            <person name="Gregory S."/>
            <person name="Cheng C.H.C."/>
            <person name="Catchen J.M."/>
        </authorList>
    </citation>
    <scope>NUCLEOTIDE SEQUENCE [LARGE SCALE GENOMIC DNA]</scope>
    <source>
        <strain evidence="1">JC2023a</strain>
    </source>
</reference>